<evidence type="ECO:0008006" key="5">
    <source>
        <dbReference type="Google" id="ProtNLM"/>
    </source>
</evidence>
<gene>
    <name evidence="3" type="ORF">AB6N35_05855</name>
</gene>
<evidence type="ECO:0000313" key="3">
    <source>
        <dbReference type="EMBL" id="MEX6463884.1"/>
    </source>
</evidence>
<feature type="compositionally biased region" description="Low complexity" evidence="1">
    <location>
        <begin position="47"/>
        <end position="85"/>
    </location>
</feature>
<reference evidence="4" key="1">
    <citation type="submission" date="2024-07" db="EMBL/GenBank/DDBJ databases">
        <title>Pseudomonas strain that inhibits Aeromonas fish pathogens.</title>
        <authorList>
            <person name="Wildschutte H."/>
        </authorList>
    </citation>
    <scope>NUCLEOTIDE SEQUENCE [LARGE SCALE GENOMIC DNA]</scope>
    <source>
        <strain evidence="4">n60</strain>
    </source>
</reference>
<organism evidence="3 4">
    <name type="scientific">Dietzia cinnamea</name>
    <dbReference type="NCBI Taxonomy" id="321318"/>
    <lineage>
        <taxon>Bacteria</taxon>
        <taxon>Bacillati</taxon>
        <taxon>Actinomycetota</taxon>
        <taxon>Actinomycetes</taxon>
        <taxon>Mycobacteriales</taxon>
        <taxon>Dietziaceae</taxon>
        <taxon>Dietzia</taxon>
    </lineage>
</organism>
<feature type="chain" id="PRO_5046947767" description="Ig-like domain-containing protein" evidence="2">
    <location>
        <begin position="37"/>
        <end position="194"/>
    </location>
</feature>
<dbReference type="EMBL" id="JBFTEZ010000002">
    <property type="protein sequence ID" value="MEX6463884.1"/>
    <property type="molecule type" value="Genomic_DNA"/>
</dbReference>
<dbReference type="Proteomes" id="UP001560293">
    <property type="component" value="Unassembled WGS sequence"/>
</dbReference>
<accession>A0ABV3YHZ8</accession>
<comment type="caution">
    <text evidence="3">The sequence shown here is derived from an EMBL/GenBank/DDBJ whole genome shotgun (WGS) entry which is preliminary data.</text>
</comment>
<feature type="region of interest" description="Disordered" evidence="1">
    <location>
        <begin position="34"/>
        <end position="94"/>
    </location>
</feature>
<sequence length="194" mass="18642">MNPTATNHRPTTSGRRRVPAVIALATAAGVALSACSADPDGEPAAPPATASSTSSSSTPSTPSSATPTSDTAEPVSATATTAAPAAPAPPPQLPANVVGAGGPCQMLGEVAQAENGSALFCTEDPRGAGPLWLPRAGSAPEPGEGVGGLASAVGQPRPGGPCAQEGLAVTADNGTVLTCRLTGGADVPGGLYWQ</sequence>
<dbReference type="RefSeq" id="WP_063935518.1">
    <property type="nucleotide sequence ID" value="NZ_JALXRZ010000001.1"/>
</dbReference>
<evidence type="ECO:0000256" key="1">
    <source>
        <dbReference type="SAM" id="MobiDB-lite"/>
    </source>
</evidence>
<evidence type="ECO:0000256" key="2">
    <source>
        <dbReference type="SAM" id="SignalP"/>
    </source>
</evidence>
<protein>
    <recommendedName>
        <fullName evidence="5">Ig-like domain-containing protein</fullName>
    </recommendedName>
</protein>
<keyword evidence="4" id="KW-1185">Reference proteome</keyword>
<feature type="signal peptide" evidence="2">
    <location>
        <begin position="1"/>
        <end position="36"/>
    </location>
</feature>
<name>A0ABV3YHZ8_9ACTN</name>
<evidence type="ECO:0000313" key="4">
    <source>
        <dbReference type="Proteomes" id="UP001560293"/>
    </source>
</evidence>
<proteinExistence type="predicted"/>
<keyword evidence="2" id="KW-0732">Signal</keyword>